<keyword evidence="5" id="KW-1185">Reference proteome</keyword>
<dbReference type="EMBL" id="QPFP01000061">
    <property type="protein sequence ID" value="TEB24922.1"/>
    <property type="molecule type" value="Genomic_DNA"/>
</dbReference>
<evidence type="ECO:0000313" key="4">
    <source>
        <dbReference type="EMBL" id="TEB24922.1"/>
    </source>
</evidence>
<dbReference type="OrthoDB" id="3109801at2759"/>
<feature type="compositionally biased region" description="Basic and acidic residues" evidence="2">
    <location>
        <begin position="1"/>
        <end position="13"/>
    </location>
</feature>
<dbReference type="AlphaFoldDB" id="A0A4Y7SGW9"/>
<gene>
    <name evidence="4" type="ORF">FA13DRAFT_1796781</name>
    <name evidence="3" type="ORF">FA13DRAFT_1800517</name>
</gene>
<name>A0A4Y7SGW9_COPMI</name>
<proteinExistence type="predicted"/>
<accession>A0A4Y7SGW9</accession>
<keyword evidence="1" id="KW-0175">Coiled coil</keyword>
<dbReference type="EMBL" id="QPFP01000127">
    <property type="protein sequence ID" value="TEB21002.1"/>
    <property type="molecule type" value="Genomic_DNA"/>
</dbReference>
<evidence type="ECO:0000313" key="5">
    <source>
        <dbReference type="Proteomes" id="UP000298030"/>
    </source>
</evidence>
<reference evidence="3 5" key="1">
    <citation type="journal article" date="2019" name="Nat. Ecol. Evol.">
        <title>Megaphylogeny resolves global patterns of mushroom evolution.</title>
        <authorList>
            <person name="Varga T."/>
            <person name="Krizsan K."/>
            <person name="Foldi C."/>
            <person name="Dima B."/>
            <person name="Sanchez-Garcia M."/>
            <person name="Sanchez-Ramirez S."/>
            <person name="Szollosi G.J."/>
            <person name="Szarkandi J.G."/>
            <person name="Papp V."/>
            <person name="Albert L."/>
            <person name="Andreopoulos W."/>
            <person name="Angelini C."/>
            <person name="Antonin V."/>
            <person name="Barry K.W."/>
            <person name="Bougher N.L."/>
            <person name="Buchanan P."/>
            <person name="Buyck B."/>
            <person name="Bense V."/>
            <person name="Catcheside P."/>
            <person name="Chovatia M."/>
            <person name="Cooper J."/>
            <person name="Damon W."/>
            <person name="Desjardin D."/>
            <person name="Finy P."/>
            <person name="Geml J."/>
            <person name="Haridas S."/>
            <person name="Hughes K."/>
            <person name="Justo A."/>
            <person name="Karasinski D."/>
            <person name="Kautmanova I."/>
            <person name="Kiss B."/>
            <person name="Kocsube S."/>
            <person name="Kotiranta H."/>
            <person name="LaButti K.M."/>
            <person name="Lechner B.E."/>
            <person name="Liimatainen K."/>
            <person name="Lipzen A."/>
            <person name="Lukacs Z."/>
            <person name="Mihaltcheva S."/>
            <person name="Morgado L.N."/>
            <person name="Niskanen T."/>
            <person name="Noordeloos M.E."/>
            <person name="Ohm R.A."/>
            <person name="Ortiz-Santana B."/>
            <person name="Ovrebo C."/>
            <person name="Racz N."/>
            <person name="Riley R."/>
            <person name="Savchenko A."/>
            <person name="Shiryaev A."/>
            <person name="Soop K."/>
            <person name="Spirin V."/>
            <person name="Szebenyi C."/>
            <person name="Tomsovsky M."/>
            <person name="Tulloss R.E."/>
            <person name="Uehling J."/>
            <person name="Grigoriev I.V."/>
            <person name="Vagvolgyi C."/>
            <person name="Papp T."/>
            <person name="Martin F.M."/>
            <person name="Miettinen O."/>
            <person name="Hibbett D.S."/>
            <person name="Nagy L.G."/>
        </authorList>
    </citation>
    <scope>NUCLEOTIDE SEQUENCE [LARGE SCALE GENOMIC DNA]</scope>
    <source>
        <strain evidence="3 5">FP101781</strain>
    </source>
</reference>
<organism evidence="3 5">
    <name type="scientific">Coprinellus micaceus</name>
    <name type="common">Glistening ink-cap mushroom</name>
    <name type="synonym">Coprinus micaceus</name>
    <dbReference type="NCBI Taxonomy" id="71717"/>
    <lineage>
        <taxon>Eukaryota</taxon>
        <taxon>Fungi</taxon>
        <taxon>Dikarya</taxon>
        <taxon>Basidiomycota</taxon>
        <taxon>Agaricomycotina</taxon>
        <taxon>Agaricomycetes</taxon>
        <taxon>Agaricomycetidae</taxon>
        <taxon>Agaricales</taxon>
        <taxon>Agaricineae</taxon>
        <taxon>Psathyrellaceae</taxon>
        <taxon>Coprinellus</taxon>
    </lineage>
</organism>
<comment type="caution">
    <text evidence="3">The sequence shown here is derived from an EMBL/GenBank/DDBJ whole genome shotgun (WGS) entry which is preliminary data.</text>
</comment>
<protein>
    <submittedName>
        <fullName evidence="3">Uncharacterized protein</fullName>
    </submittedName>
</protein>
<feature type="compositionally biased region" description="Basic and acidic residues" evidence="2">
    <location>
        <begin position="26"/>
        <end position="35"/>
    </location>
</feature>
<evidence type="ECO:0000256" key="2">
    <source>
        <dbReference type="SAM" id="MobiDB-lite"/>
    </source>
</evidence>
<evidence type="ECO:0000313" key="3">
    <source>
        <dbReference type="EMBL" id="TEB21002.1"/>
    </source>
</evidence>
<sequence length="181" mass="20647">MFARTTRENIKQEDSEDESPQALSARDGRGGLRDPVESSRLALVGQATQHIQTRASTRPAREVAKLNAEIEMLKGRIREMERSEKRLRKQMALRGELLKDTKGERDEARTECLKAEEALEERGLQLEAMTREADRYRGWWLTDYYSLKVVLGLVPNKKDVEVIGAAAHSRFATYSAALMRQ</sequence>
<feature type="region of interest" description="Disordered" evidence="2">
    <location>
        <begin position="1"/>
        <end position="35"/>
    </location>
</feature>
<evidence type="ECO:0000256" key="1">
    <source>
        <dbReference type="SAM" id="Coils"/>
    </source>
</evidence>
<dbReference type="Proteomes" id="UP000298030">
    <property type="component" value="Unassembled WGS sequence"/>
</dbReference>
<feature type="coiled-coil region" evidence="1">
    <location>
        <begin position="63"/>
        <end position="118"/>
    </location>
</feature>